<keyword evidence="1" id="KW-1133">Transmembrane helix</keyword>
<name>A0AAV9QWZ3_9TELE</name>
<accession>A0AAV9QWZ3</accession>
<dbReference type="EMBL" id="JAHHUM010002882">
    <property type="protein sequence ID" value="KAK5600632.1"/>
    <property type="molecule type" value="Genomic_DNA"/>
</dbReference>
<keyword evidence="1" id="KW-0812">Transmembrane</keyword>
<organism evidence="2 3">
    <name type="scientific">Crenichthys baileyi</name>
    <name type="common">White River springfish</name>
    <dbReference type="NCBI Taxonomy" id="28760"/>
    <lineage>
        <taxon>Eukaryota</taxon>
        <taxon>Metazoa</taxon>
        <taxon>Chordata</taxon>
        <taxon>Craniata</taxon>
        <taxon>Vertebrata</taxon>
        <taxon>Euteleostomi</taxon>
        <taxon>Actinopterygii</taxon>
        <taxon>Neopterygii</taxon>
        <taxon>Teleostei</taxon>
        <taxon>Neoteleostei</taxon>
        <taxon>Acanthomorphata</taxon>
        <taxon>Ovalentaria</taxon>
        <taxon>Atherinomorphae</taxon>
        <taxon>Cyprinodontiformes</taxon>
        <taxon>Goodeidae</taxon>
        <taxon>Crenichthys</taxon>
    </lineage>
</organism>
<sequence>MRPRSKFPTDGSTDWYLANAVLLDFLLLIFSWICPPILPPRNLSTLHRSTRAHHTILQTPLTSKGLSILAELTSVVPSCFLRPDSLSSWGFVNNQLNTRTNPTQQKRSEESFLTTLTLFRLTTPLYVLSQNNRLTHVQLEQLTAMFQHSLSSSTAPPVKVTAATPVTQPLPFVRDVVSGEIFR</sequence>
<dbReference type="AlphaFoldDB" id="A0AAV9QWZ3"/>
<protein>
    <submittedName>
        <fullName evidence="2">Uncharacterized protein</fullName>
    </submittedName>
</protein>
<feature type="transmembrane region" description="Helical" evidence="1">
    <location>
        <begin position="15"/>
        <end position="38"/>
    </location>
</feature>
<proteinExistence type="predicted"/>
<keyword evidence="1" id="KW-0472">Membrane</keyword>
<dbReference type="Proteomes" id="UP001311232">
    <property type="component" value="Unassembled WGS sequence"/>
</dbReference>
<keyword evidence="3" id="KW-1185">Reference proteome</keyword>
<evidence type="ECO:0000313" key="2">
    <source>
        <dbReference type="EMBL" id="KAK5600632.1"/>
    </source>
</evidence>
<evidence type="ECO:0000256" key="1">
    <source>
        <dbReference type="SAM" id="Phobius"/>
    </source>
</evidence>
<gene>
    <name evidence="2" type="ORF">CRENBAI_001362</name>
</gene>
<evidence type="ECO:0000313" key="3">
    <source>
        <dbReference type="Proteomes" id="UP001311232"/>
    </source>
</evidence>
<comment type="caution">
    <text evidence="2">The sequence shown here is derived from an EMBL/GenBank/DDBJ whole genome shotgun (WGS) entry which is preliminary data.</text>
</comment>
<reference evidence="2 3" key="1">
    <citation type="submission" date="2021-06" db="EMBL/GenBank/DDBJ databases">
        <authorList>
            <person name="Palmer J.M."/>
        </authorList>
    </citation>
    <scope>NUCLEOTIDE SEQUENCE [LARGE SCALE GENOMIC DNA]</scope>
    <source>
        <strain evidence="2 3">MEX-2019</strain>
        <tissue evidence="2">Muscle</tissue>
    </source>
</reference>